<evidence type="ECO:0000259" key="2">
    <source>
        <dbReference type="Pfam" id="PF13167"/>
    </source>
</evidence>
<organism evidence="3 4">
    <name type="scientific">Macaca fascicularis</name>
    <name type="common">Crab-eating macaque</name>
    <name type="synonym">Cynomolgus monkey</name>
    <dbReference type="NCBI Taxonomy" id="9541"/>
    <lineage>
        <taxon>Eukaryota</taxon>
        <taxon>Metazoa</taxon>
        <taxon>Chordata</taxon>
        <taxon>Craniata</taxon>
        <taxon>Vertebrata</taxon>
        <taxon>Euteleostomi</taxon>
        <taxon>Mammalia</taxon>
        <taxon>Eutheria</taxon>
        <taxon>Euarchontoglires</taxon>
        <taxon>Primates</taxon>
        <taxon>Haplorrhini</taxon>
        <taxon>Catarrhini</taxon>
        <taxon>Cercopithecidae</taxon>
        <taxon>Cercopithecinae</taxon>
        <taxon>Macaca</taxon>
    </lineage>
</organism>
<dbReference type="Proteomes" id="UP000233100">
    <property type="component" value="Chromosome X"/>
</dbReference>
<dbReference type="GeneTree" id="ENSGT01050000248381"/>
<feature type="region of interest" description="Disordered" evidence="1">
    <location>
        <begin position="135"/>
        <end position="194"/>
    </location>
</feature>
<feature type="region of interest" description="Disordered" evidence="1">
    <location>
        <begin position="75"/>
        <end position="97"/>
    </location>
</feature>
<reference evidence="3" key="2">
    <citation type="submission" date="2025-08" db="UniProtKB">
        <authorList>
            <consortium name="Ensembl"/>
        </authorList>
    </citation>
    <scope>IDENTIFICATION</scope>
</reference>
<evidence type="ECO:0000313" key="3">
    <source>
        <dbReference type="Ensembl" id="ENSMFAP00000055375.1"/>
    </source>
</evidence>
<keyword evidence="4" id="KW-1185">Reference proteome</keyword>
<reference evidence="3" key="3">
    <citation type="submission" date="2025-09" db="UniProtKB">
        <authorList>
            <consortium name="Ensembl"/>
        </authorList>
    </citation>
    <scope>IDENTIFICATION</scope>
</reference>
<proteinExistence type="predicted"/>
<evidence type="ECO:0000256" key="1">
    <source>
        <dbReference type="SAM" id="MobiDB-lite"/>
    </source>
</evidence>
<protein>
    <recommendedName>
        <fullName evidence="2">GTPase HflX N-terminal domain-containing protein</fullName>
    </recommendedName>
</protein>
<reference evidence="3 4" key="1">
    <citation type="submission" date="2013-03" db="EMBL/GenBank/DDBJ databases">
        <authorList>
            <person name="Warren W."/>
            <person name="Wilson R.K."/>
        </authorList>
    </citation>
    <scope>NUCLEOTIDE SEQUENCE</scope>
</reference>
<dbReference type="Ensembl" id="ENSMFAT00000092237.1">
    <property type="protein sequence ID" value="ENSMFAP00000055375.1"/>
    <property type="gene ID" value="ENSMFAG00000059925.1"/>
</dbReference>
<dbReference type="GO" id="GO:0043022">
    <property type="term" value="F:ribosome binding"/>
    <property type="evidence" value="ECO:0007669"/>
    <property type="project" value="TreeGrafter"/>
</dbReference>
<dbReference type="InterPro" id="IPR016496">
    <property type="entry name" value="GTPase_HflX"/>
</dbReference>
<dbReference type="GO" id="GO:0005737">
    <property type="term" value="C:cytoplasm"/>
    <property type="evidence" value="ECO:0007669"/>
    <property type="project" value="TreeGrafter"/>
</dbReference>
<dbReference type="Gene3D" id="3.40.50.11060">
    <property type="entry name" value="GTPase HflX, N-terminal domain"/>
    <property type="match status" value="1"/>
</dbReference>
<feature type="domain" description="GTPase HflX N-terminal" evidence="2">
    <location>
        <begin position="2"/>
        <end position="69"/>
    </location>
</feature>
<evidence type="ECO:0000313" key="4">
    <source>
        <dbReference type="Proteomes" id="UP000233100"/>
    </source>
</evidence>
<dbReference type="AlphaFoldDB" id="A0A7N9CTI3"/>
<dbReference type="PANTHER" id="PTHR10229:SF0">
    <property type="entry name" value="GTP-BINDING PROTEIN 6-RELATED"/>
    <property type="match status" value="1"/>
</dbReference>
<dbReference type="Pfam" id="PF13167">
    <property type="entry name" value="GTP-bdg_N"/>
    <property type="match status" value="1"/>
</dbReference>
<accession>A0A7N9CTI3</accession>
<dbReference type="InterPro" id="IPR042108">
    <property type="entry name" value="GTPase_HflX_N_sf"/>
</dbReference>
<name>A0A7N9CTI3_MACFA</name>
<dbReference type="PANTHER" id="PTHR10229">
    <property type="entry name" value="GTP-BINDING PROTEIN HFLX"/>
    <property type="match status" value="1"/>
</dbReference>
<sequence>MVVSTKSPDRKLVFGKGNFQHLTEKIRGSPDITSVFLNVERMAAPTKKELEAAWGVEVFDRFTVVLHIFLVQRPHGGSPASEIPLHSSRRGPLGLGHTSVTVSELHAERGPQHQPLPSARRPQLSAPFIFASTSAGRETASAESEAVSFPRQVEPETGRHPPAPGSRLTLHHGVRPQGARECGRPSAAATLSPGRCRQGGGRLGARLLVAFEEIGDDGGSLRFCPNRASQTGDLNSRNLYSPILETRSLRSG</sequence>
<dbReference type="InterPro" id="IPR025121">
    <property type="entry name" value="GTPase_HflX_N"/>
</dbReference>
<dbReference type="GO" id="GO:0005525">
    <property type="term" value="F:GTP binding"/>
    <property type="evidence" value="ECO:0007669"/>
    <property type="project" value="InterPro"/>
</dbReference>